<dbReference type="EMBL" id="CAKXYY010000009">
    <property type="protein sequence ID" value="CAH2353021.1"/>
    <property type="molecule type" value="Genomic_DNA"/>
</dbReference>
<dbReference type="AlphaFoldDB" id="A0A9P0QR21"/>
<organism evidence="2 3">
    <name type="scientific">[Candida] railenensis</name>
    <dbReference type="NCBI Taxonomy" id="45579"/>
    <lineage>
        <taxon>Eukaryota</taxon>
        <taxon>Fungi</taxon>
        <taxon>Dikarya</taxon>
        <taxon>Ascomycota</taxon>
        <taxon>Saccharomycotina</taxon>
        <taxon>Pichiomycetes</taxon>
        <taxon>Debaryomycetaceae</taxon>
        <taxon>Kurtzmaniella</taxon>
    </lineage>
</organism>
<reference evidence="2" key="1">
    <citation type="submission" date="2022-03" db="EMBL/GenBank/DDBJ databases">
        <authorList>
            <person name="Legras J.-L."/>
            <person name="Devillers H."/>
            <person name="Grondin C."/>
        </authorList>
    </citation>
    <scope>NUCLEOTIDE SEQUENCE</scope>
    <source>
        <strain evidence="2">CLIB 1423</strain>
    </source>
</reference>
<feature type="region of interest" description="Disordered" evidence="1">
    <location>
        <begin position="1"/>
        <end position="44"/>
    </location>
</feature>
<feature type="compositionally biased region" description="Basic and acidic residues" evidence="1">
    <location>
        <begin position="32"/>
        <end position="44"/>
    </location>
</feature>
<comment type="caution">
    <text evidence="2">The sequence shown here is derived from an EMBL/GenBank/DDBJ whole genome shotgun (WGS) entry which is preliminary data.</text>
</comment>
<keyword evidence="3" id="KW-1185">Reference proteome</keyword>
<feature type="compositionally biased region" description="Basic and acidic residues" evidence="1">
    <location>
        <begin position="9"/>
        <end position="24"/>
    </location>
</feature>
<evidence type="ECO:0000256" key="1">
    <source>
        <dbReference type="SAM" id="MobiDB-lite"/>
    </source>
</evidence>
<name>A0A9P0QR21_9ASCO</name>
<gene>
    <name evidence="2" type="ORF">CLIB1423_09S01046</name>
</gene>
<evidence type="ECO:0000313" key="3">
    <source>
        <dbReference type="Proteomes" id="UP000837801"/>
    </source>
</evidence>
<dbReference type="OrthoDB" id="4026683at2759"/>
<proteinExistence type="predicted"/>
<accession>A0A9P0QR21</accession>
<evidence type="ECO:0000313" key="2">
    <source>
        <dbReference type="EMBL" id="CAH2353021.1"/>
    </source>
</evidence>
<protein>
    <submittedName>
        <fullName evidence="2">Uncharacterized protein</fullName>
    </submittedName>
</protein>
<sequence>MTFLSRSSKATEEELPAYDHHDEAAPAYSNEKNVKPEKSDSKKREVPVVDFEPIEFNGKMVDWDYMCYNENFSSEILTFVSQDARAKFKALKGSEGQNFDHALELQREGFAMPLLRTDHHTFAALHSTRYMSFYKFIPPPVSENRLFDRKKDKFKFCEATKERCASYYKYELKFTPDPQDPKKNFSLYMIDHHRYPIKDISLYNGQRLRWVADNSWRRSKWSYTLNILRENQPSLIDDLDSNGRVNKNNPLLGNAWKNNLLPMTKPREDFVGDQIGVALETSDYYHSIQCLPPLRFAFSDIIKGEKGEHHTESINSVSQDSLVFLCMTSIIKRIEDIKENARRATY</sequence>
<dbReference type="Proteomes" id="UP000837801">
    <property type="component" value="Unassembled WGS sequence"/>
</dbReference>